<keyword evidence="6" id="KW-1133">Transmembrane helix</keyword>
<dbReference type="PROSITE" id="PS50109">
    <property type="entry name" value="HIS_KIN"/>
    <property type="match status" value="1"/>
</dbReference>
<dbReference type="PANTHER" id="PTHR43047:SF72">
    <property type="entry name" value="OSMOSENSING HISTIDINE PROTEIN KINASE SLN1"/>
    <property type="match status" value="1"/>
</dbReference>
<organism evidence="8 9">
    <name type="scientific">[Ruminococcus] torques</name>
    <dbReference type="NCBI Taxonomy" id="33039"/>
    <lineage>
        <taxon>Bacteria</taxon>
        <taxon>Bacillati</taxon>
        <taxon>Bacillota</taxon>
        <taxon>Clostridia</taxon>
        <taxon>Lachnospirales</taxon>
        <taxon>Lachnospiraceae</taxon>
        <taxon>Mediterraneibacter</taxon>
    </lineage>
</organism>
<evidence type="ECO:0000313" key="8">
    <source>
        <dbReference type="EMBL" id="CUQ83885.1"/>
    </source>
</evidence>
<keyword evidence="6" id="KW-0812">Transmembrane</keyword>
<evidence type="ECO:0000259" key="7">
    <source>
        <dbReference type="PROSITE" id="PS50109"/>
    </source>
</evidence>
<dbReference type="InterPro" id="IPR036890">
    <property type="entry name" value="HATPase_C_sf"/>
</dbReference>
<accession>A0A174Z9H3</accession>
<reference evidence="8 9" key="1">
    <citation type="submission" date="2015-09" db="EMBL/GenBank/DDBJ databases">
        <authorList>
            <consortium name="Pathogen Informatics"/>
        </authorList>
    </citation>
    <scope>NUCLEOTIDE SEQUENCE [LARGE SCALE GENOMIC DNA]</scope>
    <source>
        <strain evidence="8 9">2789STDY5834889</strain>
    </source>
</reference>
<feature type="domain" description="Histidine kinase" evidence="7">
    <location>
        <begin position="350"/>
        <end position="480"/>
    </location>
</feature>
<dbReference type="GO" id="GO:0000155">
    <property type="term" value="F:phosphorelay sensor kinase activity"/>
    <property type="evidence" value="ECO:0007669"/>
    <property type="project" value="TreeGrafter"/>
</dbReference>
<dbReference type="SMART" id="SM00387">
    <property type="entry name" value="HATPase_c"/>
    <property type="match status" value="1"/>
</dbReference>
<name>A0A174Z9H3_9FIRM</name>
<evidence type="ECO:0000256" key="6">
    <source>
        <dbReference type="SAM" id="Phobius"/>
    </source>
</evidence>
<dbReference type="EMBL" id="CZBX01000003">
    <property type="protein sequence ID" value="CUQ83885.1"/>
    <property type="molecule type" value="Genomic_DNA"/>
</dbReference>
<sequence>MTQKNIWRWTSLKKNKKSVPTEKKFWIISIAVGICLVVLSVCFFSNADKEKKEANLLDTVNYVKVQCSTYTHYNESSESKSLLRAIEGTRQVSKNIAAEIENEKTLDNQLLKESAEQLWLTGIAILDIDGTIVCEYSTNESLLPEIKECAEKEIVLDTAIYDEKVYAKRINHNDGAYIDMAACTRKDAPGVVVTYYYTSAEYATNYTLTIQRLLNGYRKDRDGTIIVADEGVIIASNNTGLIGQSTTDYEAIQKLKDHADSKHMMGLTINGVRCHGVMLKQRDHYIYAYVPDSIIFQTLLQNVIMCLFIYLIVVALIWMIYRKSQKNILIIEKEKEQKYQKSLLEAAKKADEREIKVEHKTPEIIHKDLIGSPIHLKRLLMNILSNAVKYNKDYGKIYLSSREIPSDQDGVVMLEFICQDTGIGMSEEFQKHLFELFAQEQKGGASKFGGTGLGMPIDMKLLVKIIAELAGKNKNREDKG</sequence>
<dbReference type="GO" id="GO:0009927">
    <property type="term" value="F:histidine phosphotransfer kinase activity"/>
    <property type="evidence" value="ECO:0007669"/>
    <property type="project" value="TreeGrafter"/>
</dbReference>
<dbReference type="Proteomes" id="UP000078383">
    <property type="component" value="Unassembled WGS sequence"/>
</dbReference>
<evidence type="ECO:0000256" key="3">
    <source>
        <dbReference type="ARBA" id="ARBA00022679"/>
    </source>
</evidence>
<keyword evidence="6" id="KW-0472">Membrane</keyword>
<keyword evidence="4" id="KW-0418">Kinase</keyword>
<feature type="transmembrane region" description="Helical" evidence="6">
    <location>
        <begin position="299"/>
        <end position="321"/>
    </location>
</feature>
<dbReference type="PANTHER" id="PTHR43047">
    <property type="entry name" value="TWO-COMPONENT HISTIDINE PROTEIN KINASE"/>
    <property type="match status" value="1"/>
</dbReference>
<keyword evidence="5" id="KW-0902">Two-component regulatory system</keyword>
<evidence type="ECO:0000256" key="1">
    <source>
        <dbReference type="ARBA" id="ARBA00000085"/>
    </source>
</evidence>
<dbReference type="Pfam" id="PF02518">
    <property type="entry name" value="HATPase_c"/>
    <property type="match status" value="1"/>
</dbReference>
<dbReference type="SUPFAM" id="SSF55874">
    <property type="entry name" value="ATPase domain of HSP90 chaperone/DNA topoisomerase II/histidine kinase"/>
    <property type="match status" value="1"/>
</dbReference>
<keyword evidence="3 8" id="KW-0808">Transferase</keyword>
<evidence type="ECO:0000256" key="4">
    <source>
        <dbReference type="ARBA" id="ARBA00022777"/>
    </source>
</evidence>
<dbReference type="EC" id="2.7.13.3" evidence="2"/>
<feature type="transmembrane region" description="Helical" evidence="6">
    <location>
        <begin position="25"/>
        <end position="47"/>
    </location>
</feature>
<dbReference type="OrthoDB" id="9790669at2"/>
<evidence type="ECO:0000256" key="2">
    <source>
        <dbReference type="ARBA" id="ARBA00012438"/>
    </source>
</evidence>
<gene>
    <name evidence="8" type="primary">rpfC_1</name>
    <name evidence="8" type="ORF">ERS852502_00796</name>
</gene>
<evidence type="ECO:0000313" key="9">
    <source>
        <dbReference type="Proteomes" id="UP000078383"/>
    </source>
</evidence>
<proteinExistence type="predicted"/>
<protein>
    <recommendedName>
        <fullName evidence="2">histidine kinase</fullName>
        <ecNumber evidence="2">2.7.13.3</ecNumber>
    </recommendedName>
</protein>
<dbReference type="Gene3D" id="3.30.565.10">
    <property type="entry name" value="Histidine kinase-like ATPase, C-terminal domain"/>
    <property type="match status" value="1"/>
</dbReference>
<comment type="catalytic activity">
    <reaction evidence="1">
        <text>ATP + protein L-histidine = ADP + protein N-phospho-L-histidine.</text>
        <dbReference type="EC" id="2.7.13.3"/>
    </reaction>
</comment>
<evidence type="ECO:0000256" key="5">
    <source>
        <dbReference type="ARBA" id="ARBA00023012"/>
    </source>
</evidence>
<dbReference type="GO" id="GO:0005886">
    <property type="term" value="C:plasma membrane"/>
    <property type="evidence" value="ECO:0007669"/>
    <property type="project" value="TreeGrafter"/>
</dbReference>
<dbReference type="InterPro" id="IPR005467">
    <property type="entry name" value="His_kinase_dom"/>
</dbReference>
<dbReference type="InterPro" id="IPR003594">
    <property type="entry name" value="HATPase_dom"/>
</dbReference>
<dbReference type="AlphaFoldDB" id="A0A174Z9H3"/>